<proteinExistence type="predicted"/>
<evidence type="ECO:0000313" key="2">
    <source>
        <dbReference type="EMBL" id="RWR32471.1"/>
    </source>
</evidence>
<comment type="caution">
    <text evidence="2">The sequence shown here is derived from an EMBL/GenBank/DDBJ whole genome shotgun (WGS) entry which is preliminary data.</text>
</comment>
<feature type="compositionally biased region" description="Basic and acidic residues" evidence="1">
    <location>
        <begin position="28"/>
        <end position="44"/>
    </location>
</feature>
<feature type="region of interest" description="Disordered" evidence="1">
    <location>
        <begin position="21"/>
        <end position="103"/>
    </location>
</feature>
<feature type="region of interest" description="Disordered" evidence="1">
    <location>
        <begin position="163"/>
        <end position="244"/>
    </location>
</feature>
<protein>
    <submittedName>
        <fullName evidence="2">Uncharacterized protein</fullName>
    </submittedName>
</protein>
<gene>
    <name evidence="2" type="ORF">D2T31_00340</name>
</gene>
<dbReference type="EMBL" id="SAUX01000001">
    <property type="protein sequence ID" value="RWR32471.1"/>
    <property type="molecule type" value="Genomic_DNA"/>
</dbReference>
<reference evidence="2 3" key="1">
    <citation type="submission" date="2019-01" db="EMBL/GenBank/DDBJ databases">
        <title>Sinorhodobacter populi sp. nov. isolated from the symptomatic bark tissue of Populus euramericana canker.</title>
        <authorList>
            <person name="Xu G."/>
        </authorList>
    </citation>
    <scope>NUCLEOTIDE SEQUENCE [LARGE SCALE GENOMIC DNA]</scope>
    <source>
        <strain evidence="2 3">D19-10-3-21</strain>
    </source>
</reference>
<sequence length="599" mass="63238">MAAKLDRIRRAVAEARASAIADAGVSEIHPEDIAEPQDSPRDSAWEDPDLTEDPKPLPLLLETPLPAVADLPEPAEATATATATKDAPQKGPPPEACAEEVIADPSITIETASFDDMPQESLPAEALSEETIMGPSPAIEAINSEDSPQESLPVEALSEETIMDPSSAIEAVNSEDSPQESLPAEALSEEAIMGSSPAIEAVTSEDSPQEDPSAPTLPEEGREDLPAAIETGSDNKAEAEAENMDADPVGIEEYSVMEALLPPPAPVASAEPADDTPVAAEAVDMAPPQESYADELVGEWPAVARDAPLPPAPEGLPLAAADPLSAETETMPQDENLLRDPQPAELLPLAEPAAPVSPAEAVPVDSAPDAQEGNLRHLFDATEEHLIGPENHRRLSAVAQLRAALAATIADRLSLGRRKAPEPEAVPEQSAPERLDTESAPPASRPAPLVLVTAQRIDPEAGGNAVPEAPLPGDGLIHPQRIRVTRMEAQLTRSFDLSGPPCDPATAQNFARFARSHGSHGLDDLLEAAAAYTAQIEGNSHFSPPDIMHKLSAVAAEGEFTPEERLRVFGRLLRQGKIAKIRPGQYTITEASRFYQKRA</sequence>
<reference evidence="2 3" key="2">
    <citation type="submission" date="2019-01" db="EMBL/GenBank/DDBJ databases">
        <authorList>
            <person name="Li Y."/>
        </authorList>
    </citation>
    <scope>NUCLEOTIDE SEQUENCE [LARGE SCALE GENOMIC DNA]</scope>
    <source>
        <strain evidence="2 3">D19-10-3-21</strain>
    </source>
</reference>
<dbReference type="Proteomes" id="UP000285295">
    <property type="component" value="Unassembled WGS sequence"/>
</dbReference>
<feature type="compositionally biased region" description="Low complexity" evidence="1">
    <location>
        <begin position="58"/>
        <end position="84"/>
    </location>
</feature>
<organism evidence="2 3">
    <name type="scientific">Paenirhodobacter populi</name>
    <dbReference type="NCBI Taxonomy" id="2306993"/>
    <lineage>
        <taxon>Bacteria</taxon>
        <taxon>Pseudomonadati</taxon>
        <taxon>Pseudomonadota</taxon>
        <taxon>Alphaproteobacteria</taxon>
        <taxon>Rhodobacterales</taxon>
        <taxon>Rhodobacter group</taxon>
        <taxon>Paenirhodobacter</taxon>
    </lineage>
</organism>
<name>A0A443KI78_9RHOB</name>
<feature type="compositionally biased region" description="Low complexity" evidence="1">
    <location>
        <begin position="180"/>
        <end position="191"/>
    </location>
</feature>
<feature type="region of interest" description="Disordered" evidence="1">
    <location>
        <begin position="416"/>
        <end position="445"/>
    </location>
</feature>
<dbReference type="AlphaFoldDB" id="A0A443KI78"/>
<accession>A0A443KI78</accession>
<dbReference type="RefSeq" id="WP_128235252.1">
    <property type="nucleotide sequence ID" value="NZ_SAUX01000001.1"/>
</dbReference>
<dbReference type="OrthoDB" id="7798282at2"/>
<evidence type="ECO:0000313" key="3">
    <source>
        <dbReference type="Proteomes" id="UP000285295"/>
    </source>
</evidence>
<evidence type="ECO:0000256" key="1">
    <source>
        <dbReference type="SAM" id="MobiDB-lite"/>
    </source>
</evidence>